<protein>
    <recommendedName>
        <fullName evidence="10">Transcription factor domain-containing protein</fullName>
    </recommendedName>
</protein>
<evidence type="ECO:0000256" key="5">
    <source>
        <dbReference type="ARBA" id="ARBA00023163"/>
    </source>
</evidence>
<dbReference type="GO" id="GO:0003677">
    <property type="term" value="F:DNA binding"/>
    <property type="evidence" value="ECO:0007669"/>
    <property type="project" value="UniProtKB-KW"/>
</dbReference>
<evidence type="ECO:0000256" key="4">
    <source>
        <dbReference type="ARBA" id="ARBA00023125"/>
    </source>
</evidence>
<evidence type="ECO:0000313" key="8">
    <source>
        <dbReference type="EMBL" id="KAK5047657.1"/>
    </source>
</evidence>
<evidence type="ECO:0008006" key="10">
    <source>
        <dbReference type="Google" id="ProtNLM"/>
    </source>
</evidence>
<keyword evidence="9" id="KW-1185">Reference proteome</keyword>
<dbReference type="RefSeq" id="XP_064703184.1">
    <property type="nucleotide sequence ID" value="XM_064849883.1"/>
</dbReference>
<reference evidence="8 9" key="1">
    <citation type="submission" date="2023-08" db="EMBL/GenBank/DDBJ databases">
        <title>Black Yeasts Isolated from many extreme environments.</title>
        <authorList>
            <person name="Coleine C."/>
            <person name="Stajich J.E."/>
            <person name="Selbmann L."/>
        </authorList>
    </citation>
    <scope>NUCLEOTIDE SEQUENCE [LARGE SCALE GENOMIC DNA]</scope>
    <source>
        <strain evidence="8 9">CCFEE 5792</strain>
    </source>
</reference>
<dbReference type="AlphaFoldDB" id="A0AAV9N4R6"/>
<evidence type="ECO:0000256" key="7">
    <source>
        <dbReference type="SAM" id="MobiDB-lite"/>
    </source>
</evidence>
<keyword evidence="1" id="KW-0479">Metal-binding</keyword>
<organism evidence="8 9">
    <name type="scientific">Exophiala bonariae</name>
    <dbReference type="NCBI Taxonomy" id="1690606"/>
    <lineage>
        <taxon>Eukaryota</taxon>
        <taxon>Fungi</taxon>
        <taxon>Dikarya</taxon>
        <taxon>Ascomycota</taxon>
        <taxon>Pezizomycotina</taxon>
        <taxon>Eurotiomycetes</taxon>
        <taxon>Chaetothyriomycetidae</taxon>
        <taxon>Chaetothyriales</taxon>
        <taxon>Herpotrichiellaceae</taxon>
        <taxon>Exophiala</taxon>
    </lineage>
</organism>
<comment type="caution">
    <text evidence="8">The sequence shown here is derived from an EMBL/GenBank/DDBJ whole genome shotgun (WGS) entry which is preliminary data.</text>
</comment>
<feature type="compositionally biased region" description="Polar residues" evidence="7">
    <location>
        <begin position="479"/>
        <end position="493"/>
    </location>
</feature>
<dbReference type="Proteomes" id="UP001358417">
    <property type="component" value="Unassembled WGS sequence"/>
</dbReference>
<accession>A0AAV9N4R6</accession>
<evidence type="ECO:0000256" key="3">
    <source>
        <dbReference type="ARBA" id="ARBA00023015"/>
    </source>
</evidence>
<dbReference type="GeneID" id="89974494"/>
<evidence type="ECO:0000256" key="1">
    <source>
        <dbReference type="ARBA" id="ARBA00022723"/>
    </source>
</evidence>
<gene>
    <name evidence="8" type="ORF">LTR84_006322</name>
</gene>
<keyword evidence="6" id="KW-0539">Nucleus</keyword>
<dbReference type="InterPro" id="IPR052360">
    <property type="entry name" value="Transcr_Regulatory_Proteins"/>
</dbReference>
<dbReference type="PANTHER" id="PTHR36206">
    <property type="entry name" value="ASPERCRYPTIN BIOSYNTHESIS CLUSTER-SPECIFIC TRANSCRIPTION REGULATOR ATNN-RELATED"/>
    <property type="match status" value="1"/>
</dbReference>
<dbReference type="GO" id="GO:0046872">
    <property type="term" value="F:metal ion binding"/>
    <property type="evidence" value="ECO:0007669"/>
    <property type="project" value="UniProtKB-KW"/>
</dbReference>
<dbReference type="PANTHER" id="PTHR36206:SF12">
    <property type="entry name" value="ASPERCRYPTIN BIOSYNTHESIS CLUSTER-SPECIFIC TRANSCRIPTION REGULATOR ATNN-RELATED"/>
    <property type="match status" value="1"/>
</dbReference>
<proteinExistence type="predicted"/>
<dbReference type="EMBL" id="JAVRRD010000024">
    <property type="protein sequence ID" value="KAK5047657.1"/>
    <property type="molecule type" value="Genomic_DNA"/>
</dbReference>
<name>A0AAV9N4R6_9EURO</name>
<evidence type="ECO:0000313" key="9">
    <source>
        <dbReference type="Proteomes" id="UP001358417"/>
    </source>
</evidence>
<keyword evidence="5" id="KW-0804">Transcription</keyword>
<keyword evidence="2" id="KW-0862">Zinc</keyword>
<sequence>MDLDSGTLLNSSGGDGDIGFKLQYFYQISCPSLANYDSQRFWNQLVAQASHAEQSVHHLVLAIACLDYHDRTKHSVPFDNVSFARHYVQGLTLLHRSDVSVEILLIGALLLIICDEMRNNPYAAVQHIIAGQKILNAYRPGTLRFCRPTVQQVVPIFSSLAPYPGQCRPYSQHRRAAENLSPGTPKVLDHKTRRHPVKAGFKSIGEALHDLKCLIPQCLQAQPYCSPPSTRFHVVPIVTSSLNTWATDWDGLLQRMGDEVSHYQEIIKYLDVIHRCLTVMSRCVPFDDESLFDKYLPNFEYILLTAGQMTSPSVYDLVPSFFFAATRCRDPALRHQAITALHNCAWEGRRLATIVKQISSIEGQGLSEVITCEDIPHGSRVVILGADISDDSTIVLTLKRKQPDAKAYTTFQYPLVGSEFDGDAAVSHALVQLIRRTVNFDLTFTADAPECEMAWYHDKSGPFNSQSLSISPMPPGVTLLSQKESPESNKSAG</sequence>
<evidence type="ECO:0000256" key="6">
    <source>
        <dbReference type="ARBA" id="ARBA00023242"/>
    </source>
</evidence>
<keyword evidence="4" id="KW-0238">DNA-binding</keyword>
<evidence type="ECO:0000256" key="2">
    <source>
        <dbReference type="ARBA" id="ARBA00022833"/>
    </source>
</evidence>
<feature type="region of interest" description="Disordered" evidence="7">
    <location>
        <begin position="466"/>
        <end position="493"/>
    </location>
</feature>
<keyword evidence="3" id="KW-0805">Transcription regulation</keyword>